<protein>
    <submittedName>
        <fullName evidence="2">Uncharacterized protein</fullName>
    </submittedName>
</protein>
<keyword evidence="1" id="KW-1133">Transmembrane helix</keyword>
<name>A0AAJ1BHJ6_9GAMM</name>
<evidence type="ECO:0000313" key="3">
    <source>
        <dbReference type="Proteomes" id="UP001297581"/>
    </source>
</evidence>
<organism evidence="2 3">
    <name type="scientific">Shewanella zhuhaiensis</name>
    <dbReference type="NCBI Taxonomy" id="2919576"/>
    <lineage>
        <taxon>Bacteria</taxon>
        <taxon>Pseudomonadati</taxon>
        <taxon>Pseudomonadota</taxon>
        <taxon>Gammaproteobacteria</taxon>
        <taxon>Alteromonadales</taxon>
        <taxon>Shewanellaceae</taxon>
        <taxon>Shewanella</taxon>
    </lineage>
</organism>
<feature type="transmembrane region" description="Helical" evidence="1">
    <location>
        <begin position="118"/>
        <end position="136"/>
    </location>
</feature>
<dbReference type="RefSeq" id="WP_240591169.1">
    <property type="nucleotide sequence ID" value="NZ_JAKUDL010000003.1"/>
</dbReference>
<proteinExistence type="predicted"/>
<feature type="transmembrane region" description="Helical" evidence="1">
    <location>
        <begin position="66"/>
        <end position="84"/>
    </location>
</feature>
<keyword evidence="1" id="KW-0812">Transmembrane</keyword>
<gene>
    <name evidence="2" type="ORF">MJ923_11280</name>
</gene>
<feature type="transmembrane region" description="Helical" evidence="1">
    <location>
        <begin position="91"/>
        <end position="112"/>
    </location>
</feature>
<dbReference type="EMBL" id="JAKUDL010000003">
    <property type="protein sequence ID" value="MCH4294886.1"/>
    <property type="molecule type" value="Genomic_DNA"/>
</dbReference>
<dbReference type="Proteomes" id="UP001297581">
    <property type="component" value="Unassembled WGS sequence"/>
</dbReference>
<sequence>MPPRLERAGKIDSAKRARAKMAMMENALNALIARQSVYKTLLGSLIGAVLALGAFATLAQQDLGMVFLYILPPVLIGLGARVLGQCFEWQLLLIPAVTAAMVYLMVFSYLLPFHSEDLIVVPIGIGLAGFCARTRLTALEKNALWYAQMGKFDNQEPE</sequence>
<comment type="caution">
    <text evidence="2">The sequence shown here is derived from an EMBL/GenBank/DDBJ whole genome shotgun (WGS) entry which is preliminary data.</text>
</comment>
<keyword evidence="1" id="KW-0472">Membrane</keyword>
<evidence type="ECO:0000313" key="2">
    <source>
        <dbReference type="EMBL" id="MCH4294886.1"/>
    </source>
</evidence>
<reference evidence="2 3" key="1">
    <citation type="submission" date="2022-02" db="EMBL/GenBank/DDBJ databases">
        <title>The genome sequence of Shewanella sp. 3B26.</title>
        <authorList>
            <person name="Du J."/>
        </authorList>
    </citation>
    <scope>NUCLEOTIDE SEQUENCE [LARGE SCALE GENOMIC DNA]</scope>
    <source>
        <strain evidence="2 3">3B26</strain>
    </source>
</reference>
<dbReference type="AlphaFoldDB" id="A0AAJ1BHJ6"/>
<evidence type="ECO:0000256" key="1">
    <source>
        <dbReference type="SAM" id="Phobius"/>
    </source>
</evidence>
<accession>A0AAJ1BHJ6</accession>
<keyword evidence="3" id="KW-1185">Reference proteome</keyword>